<reference evidence="3 4" key="1">
    <citation type="submission" date="2016-10" db="EMBL/GenBank/DDBJ databases">
        <authorList>
            <person name="de Groot N.N."/>
        </authorList>
    </citation>
    <scope>NUCLEOTIDE SEQUENCE [LARGE SCALE GENOMIC DNA]</scope>
    <source>
        <strain evidence="3 4">CGMCC 1.6762</strain>
    </source>
</reference>
<evidence type="ECO:0000313" key="3">
    <source>
        <dbReference type="EMBL" id="SDE21966.1"/>
    </source>
</evidence>
<protein>
    <submittedName>
        <fullName evidence="2">CamS family sex pheromone protein</fullName>
    </submittedName>
    <submittedName>
        <fullName evidence="3">Protein involved in sex pheromone biosynthesis</fullName>
    </submittedName>
</protein>
<dbReference type="CDD" id="cd13441">
    <property type="entry name" value="CamS_repeat_1"/>
    <property type="match status" value="1"/>
</dbReference>
<dbReference type="OrthoDB" id="9795361at2"/>
<dbReference type="Proteomes" id="UP000272481">
    <property type="component" value="Unassembled WGS sequence"/>
</dbReference>
<dbReference type="Pfam" id="PF07537">
    <property type="entry name" value="CamS"/>
    <property type="match status" value="1"/>
</dbReference>
<dbReference type="CDD" id="cd13440">
    <property type="entry name" value="CamS_repeat_2"/>
    <property type="match status" value="1"/>
</dbReference>
<dbReference type="Proteomes" id="UP000198823">
    <property type="component" value="Unassembled WGS sequence"/>
</dbReference>
<dbReference type="InterPro" id="IPR011426">
    <property type="entry name" value="CamS"/>
</dbReference>
<dbReference type="AlphaFoldDB" id="A0A1G7B6P4"/>
<dbReference type="STRING" id="426756.SAMN04488126_10554"/>
<keyword evidence="1" id="KW-0732">Signal</keyword>
<evidence type="ECO:0000313" key="4">
    <source>
        <dbReference type="Proteomes" id="UP000198823"/>
    </source>
</evidence>
<dbReference type="EMBL" id="RWGW01000010">
    <property type="protein sequence ID" value="RSK32591.1"/>
    <property type="molecule type" value="Genomic_DNA"/>
</dbReference>
<accession>A0A1G7B6P4</accession>
<dbReference type="Gene3D" id="3.10.570.10">
    <property type="entry name" value="sex pheromone staph- cam373 precursor domain"/>
    <property type="match status" value="1"/>
</dbReference>
<name>A0A1G7B6P4_9BACL</name>
<gene>
    <name evidence="2" type="ORF">EJA12_07110</name>
    <name evidence="3" type="ORF">SAMN04488126_10554</name>
</gene>
<keyword evidence="5" id="KW-1185">Reference proteome</keyword>
<proteinExistence type="predicted"/>
<evidence type="ECO:0000256" key="1">
    <source>
        <dbReference type="SAM" id="SignalP"/>
    </source>
</evidence>
<reference evidence="2 5" key="2">
    <citation type="submission" date="2018-12" db="EMBL/GenBank/DDBJ databases">
        <title>Comparitive functional genomics of dry heat resistant strains isolated from the viking spacecraft.</title>
        <authorList>
            <person name="Seuylemezian A."/>
            <person name="Vaishampayan P."/>
        </authorList>
    </citation>
    <scope>NUCLEOTIDE SEQUENCE [LARGE SCALE GENOMIC DNA]</scope>
    <source>
        <strain evidence="2 5">M6-11</strain>
    </source>
</reference>
<dbReference type="EMBL" id="FNAR01000005">
    <property type="protein sequence ID" value="SDE21966.1"/>
    <property type="molecule type" value="Genomic_DNA"/>
</dbReference>
<dbReference type="PROSITE" id="PS51257">
    <property type="entry name" value="PROKAR_LIPOPROTEIN"/>
    <property type="match status" value="1"/>
</dbReference>
<sequence length="363" mass="40719">MKIKTITAAALAALLLSGCLPKSEEPEEAKDKAKEEQETRVIIPTHQLEEEYYRMLLPYKKSASYGLVVSMLNSQYNIAEVEGGLMRLSQQHFPTDEYYYQEGQHLDQETILSWLGGKDKENNPEGLNPAGQDAPRYIAHILEQNYLKRTSEDKIRLEGVSVGVALNTVNTITGDKLPAAQVEENGKKAAAAIVKRMRGMEGLKEVPIVVGLFRQSPKTEIVPGNYFAVGVAEKGKDVLSGWDPINEEYVLFPTSSSKDRYRDVDTSFRNFKQDVEKYFSSFVNVIGTGYYKDGEIYSLDIDVPIEFYGNAEIIGFSQYLTGLLVDHFPDIQIEVSITSTKGPEALIVKKRGEAEPYTHIYHN</sequence>
<dbReference type="PIRSF" id="PIRSF012509">
    <property type="entry name" value="CamS"/>
    <property type="match status" value="1"/>
</dbReference>
<feature type="signal peptide" evidence="1">
    <location>
        <begin position="1"/>
        <end position="22"/>
    </location>
</feature>
<evidence type="ECO:0000313" key="5">
    <source>
        <dbReference type="Proteomes" id="UP000272481"/>
    </source>
</evidence>
<evidence type="ECO:0000313" key="2">
    <source>
        <dbReference type="EMBL" id="RSK32591.1"/>
    </source>
</evidence>
<organism evidence="3 4">
    <name type="scientific">Bhargavaea beijingensis</name>
    <dbReference type="NCBI Taxonomy" id="426756"/>
    <lineage>
        <taxon>Bacteria</taxon>
        <taxon>Bacillati</taxon>
        <taxon>Bacillota</taxon>
        <taxon>Bacilli</taxon>
        <taxon>Bacillales</taxon>
        <taxon>Caryophanaceae</taxon>
        <taxon>Bhargavaea</taxon>
    </lineage>
</organism>
<feature type="chain" id="PRO_5039273020" evidence="1">
    <location>
        <begin position="23"/>
        <end position="363"/>
    </location>
</feature>
<dbReference type="RefSeq" id="WP_092095552.1">
    <property type="nucleotide sequence ID" value="NZ_FNAR01000005.1"/>
</dbReference>